<organism evidence="1">
    <name type="scientific">bioreactor metagenome</name>
    <dbReference type="NCBI Taxonomy" id="1076179"/>
    <lineage>
        <taxon>unclassified sequences</taxon>
        <taxon>metagenomes</taxon>
        <taxon>ecological metagenomes</taxon>
    </lineage>
</organism>
<accession>A0A645FCW2</accession>
<gene>
    <name evidence="1" type="ORF">SDC9_158789</name>
</gene>
<protein>
    <submittedName>
        <fullName evidence="1">Uncharacterized protein</fullName>
    </submittedName>
</protein>
<dbReference type="EMBL" id="VSSQ01057703">
    <property type="protein sequence ID" value="MPN11486.1"/>
    <property type="molecule type" value="Genomic_DNA"/>
</dbReference>
<comment type="caution">
    <text evidence="1">The sequence shown here is derived from an EMBL/GenBank/DDBJ whole genome shotgun (WGS) entry which is preliminary data.</text>
</comment>
<dbReference type="AlphaFoldDB" id="A0A645FCW2"/>
<sequence>MLTAAVEFVTVVGICASGSRCSQPMNKGAVTTKVTARAKSDMLRIGADYRREFGDAMRIGLRGRASDGIR</sequence>
<reference evidence="1" key="1">
    <citation type="submission" date="2019-08" db="EMBL/GenBank/DDBJ databases">
        <authorList>
            <person name="Kucharzyk K."/>
            <person name="Murdoch R.W."/>
            <person name="Higgins S."/>
            <person name="Loffler F."/>
        </authorList>
    </citation>
    <scope>NUCLEOTIDE SEQUENCE</scope>
</reference>
<proteinExistence type="predicted"/>
<name>A0A645FCW2_9ZZZZ</name>
<evidence type="ECO:0000313" key="1">
    <source>
        <dbReference type="EMBL" id="MPN11486.1"/>
    </source>
</evidence>